<dbReference type="EMBL" id="CM002289">
    <property type="protein sequence ID" value="ESW31856.1"/>
    <property type="molecule type" value="Genomic_DNA"/>
</dbReference>
<evidence type="ECO:0000313" key="2">
    <source>
        <dbReference type="Proteomes" id="UP000000226"/>
    </source>
</evidence>
<gene>
    <name evidence="1" type="ORF">PHAVU_002G274100g</name>
</gene>
<dbReference type="AlphaFoldDB" id="V7CSF7"/>
<proteinExistence type="predicted"/>
<accession>V7CSF7</accession>
<reference evidence="2" key="1">
    <citation type="journal article" date="2014" name="Nat. Genet.">
        <title>A reference genome for common bean and genome-wide analysis of dual domestications.</title>
        <authorList>
            <person name="Schmutz J."/>
            <person name="McClean P.E."/>
            <person name="Mamidi S."/>
            <person name="Wu G.A."/>
            <person name="Cannon S.B."/>
            <person name="Grimwood J."/>
            <person name="Jenkins J."/>
            <person name="Shu S."/>
            <person name="Song Q."/>
            <person name="Chavarro C."/>
            <person name="Torres-Torres M."/>
            <person name="Geffroy V."/>
            <person name="Moghaddam S.M."/>
            <person name="Gao D."/>
            <person name="Abernathy B."/>
            <person name="Barry K."/>
            <person name="Blair M."/>
            <person name="Brick M.A."/>
            <person name="Chovatia M."/>
            <person name="Gepts P."/>
            <person name="Goodstein D.M."/>
            <person name="Gonzales M."/>
            <person name="Hellsten U."/>
            <person name="Hyten D.L."/>
            <person name="Jia G."/>
            <person name="Kelly J.D."/>
            <person name="Kudrna D."/>
            <person name="Lee R."/>
            <person name="Richard M.M."/>
            <person name="Miklas P.N."/>
            <person name="Osorno J.M."/>
            <person name="Rodrigues J."/>
            <person name="Thareau V."/>
            <person name="Urrea C.A."/>
            <person name="Wang M."/>
            <person name="Yu Y."/>
            <person name="Zhang M."/>
            <person name="Wing R.A."/>
            <person name="Cregan P.B."/>
            <person name="Rokhsar D.S."/>
            <person name="Jackson S.A."/>
        </authorList>
    </citation>
    <scope>NUCLEOTIDE SEQUENCE [LARGE SCALE GENOMIC DNA]</scope>
    <source>
        <strain evidence="2">cv. G19833</strain>
    </source>
</reference>
<evidence type="ECO:0000313" key="1">
    <source>
        <dbReference type="EMBL" id="ESW31856.1"/>
    </source>
</evidence>
<protein>
    <submittedName>
        <fullName evidence="1">Uncharacterized protein</fullName>
    </submittedName>
</protein>
<name>V7CSF7_PHAVU</name>
<keyword evidence="2" id="KW-1185">Reference proteome</keyword>
<sequence length="56" mass="6332">MLNITINQGNPRDNLRNILDHAQLAAGRHDSPERKLLGPLCSININIIRSDNWIES</sequence>
<dbReference type="Proteomes" id="UP000000226">
    <property type="component" value="Chromosome 2"/>
</dbReference>
<organism evidence="1 2">
    <name type="scientific">Phaseolus vulgaris</name>
    <name type="common">Kidney bean</name>
    <name type="synonym">French bean</name>
    <dbReference type="NCBI Taxonomy" id="3885"/>
    <lineage>
        <taxon>Eukaryota</taxon>
        <taxon>Viridiplantae</taxon>
        <taxon>Streptophyta</taxon>
        <taxon>Embryophyta</taxon>
        <taxon>Tracheophyta</taxon>
        <taxon>Spermatophyta</taxon>
        <taxon>Magnoliopsida</taxon>
        <taxon>eudicotyledons</taxon>
        <taxon>Gunneridae</taxon>
        <taxon>Pentapetalae</taxon>
        <taxon>rosids</taxon>
        <taxon>fabids</taxon>
        <taxon>Fabales</taxon>
        <taxon>Fabaceae</taxon>
        <taxon>Papilionoideae</taxon>
        <taxon>50 kb inversion clade</taxon>
        <taxon>NPAAA clade</taxon>
        <taxon>indigoferoid/millettioid clade</taxon>
        <taxon>Phaseoleae</taxon>
        <taxon>Phaseolus</taxon>
    </lineage>
</organism>
<dbReference type="OMA" id="MAGRHNS"/>
<dbReference type="Gramene" id="ESW31856">
    <property type="protein sequence ID" value="ESW31856"/>
    <property type="gene ID" value="PHAVU_002G274100g"/>
</dbReference>